<dbReference type="CDD" id="cd06219">
    <property type="entry name" value="DHOD_e_trans_like1"/>
    <property type="match status" value="1"/>
</dbReference>
<dbReference type="InterPro" id="IPR050353">
    <property type="entry name" value="PyrK_electron_transfer"/>
</dbReference>
<reference evidence="4 5" key="1">
    <citation type="submission" date="2019-02" db="EMBL/GenBank/DDBJ databases">
        <title>Deep-cultivation of Planctomycetes and their phenomic and genomic characterization uncovers novel biology.</title>
        <authorList>
            <person name="Wiegand S."/>
            <person name="Jogler M."/>
            <person name="Boedeker C."/>
            <person name="Pinto D."/>
            <person name="Vollmers J."/>
            <person name="Rivas-Marin E."/>
            <person name="Kohn T."/>
            <person name="Peeters S.H."/>
            <person name="Heuer A."/>
            <person name="Rast P."/>
            <person name="Oberbeckmann S."/>
            <person name="Bunk B."/>
            <person name="Jeske O."/>
            <person name="Meyerdierks A."/>
            <person name="Storesund J.E."/>
            <person name="Kallscheuer N."/>
            <person name="Luecker S."/>
            <person name="Lage O.M."/>
            <person name="Pohl T."/>
            <person name="Merkel B.J."/>
            <person name="Hornburger P."/>
            <person name="Mueller R.-W."/>
            <person name="Bruemmer F."/>
            <person name="Labrenz M."/>
            <person name="Spormann A.M."/>
            <person name="Op den Camp H."/>
            <person name="Overmann J."/>
            <person name="Amann R."/>
            <person name="Jetten M.S.M."/>
            <person name="Mascher T."/>
            <person name="Medema M.H."/>
            <person name="Devos D.P."/>
            <person name="Kaster A.-K."/>
            <person name="Ovreas L."/>
            <person name="Rohde M."/>
            <person name="Galperin M.Y."/>
            <person name="Jogler C."/>
        </authorList>
    </citation>
    <scope>NUCLEOTIDE SEQUENCE [LARGE SCALE GENOMIC DNA]</scope>
    <source>
        <strain evidence="4 5">Pan181</strain>
    </source>
</reference>
<keyword evidence="2" id="KW-0408">Iron</keyword>
<proteinExistence type="predicted"/>
<keyword evidence="5" id="KW-1185">Reference proteome</keyword>
<evidence type="ECO:0000313" key="5">
    <source>
        <dbReference type="Proteomes" id="UP000315750"/>
    </source>
</evidence>
<organism evidence="4 5">
    <name type="scientific">Aeoliella mucimassa</name>
    <dbReference type="NCBI Taxonomy" id="2527972"/>
    <lineage>
        <taxon>Bacteria</taxon>
        <taxon>Pseudomonadati</taxon>
        <taxon>Planctomycetota</taxon>
        <taxon>Planctomycetia</taxon>
        <taxon>Pirellulales</taxon>
        <taxon>Lacipirellulaceae</taxon>
        <taxon>Aeoliella</taxon>
    </lineage>
</organism>
<feature type="binding site" evidence="1">
    <location>
        <begin position="63"/>
        <end position="65"/>
    </location>
    <ligand>
        <name>FAD</name>
        <dbReference type="ChEBI" id="CHEBI:57692"/>
    </ligand>
</feature>
<dbReference type="GO" id="GO:0006221">
    <property type="term" value="P:pyrimidine nucleotide biosynthetic process"/>
    <property type="evidence" value="ECO:0007669"/>
    <property type="project" value="InterPro"/>
</dbReference>
<sequence>MFPITEAKFLAPDVKRICIEAPRVARQRQAGQFVIVRVEAEHGERVPLTIADSDPDAGTITIIVQGVGKTTKLINMLEAGDALADVVGPLGEPSEIEHFGTVVVVGGGVGTAIAYPTAVAMKAADNHVIGIVGARNKELLILEDEMRATTDELHLMTDDGSYGEQGFVTQKLQQLIDNGVTIDHVLAIGPIPMMKAIADVTKPHGIKTIVSLNPIMVDGTGMCGGCRVQVGGTSKFACVDGPEFDAHEVDFTILAQRNRMYRPHEQQAVADLEADPETQVAQIKHCQLQHQHPEVGPKTK</sequence>
<evidence type="ECO:0000256" key="1">
    <source>
        <dbReference type="PIRSR" id="PIRSR006816-1"/>
    </source>
</evidence>
<dbReference type="SUPFAM" id="SSF52343">
    <property type="entry name" value="Ferredoxin reductase-like, C-terminal NADP-linked domain"/>
    <property type="match status" value="1"/>
</dbReference>
<feature type="domain" description="FAD-binding FR-type" evidence="3">
    <location>
        <begin position="1"/>
        <end position="96"/>
    </location>
</feature>
<keyword evidence="2" id="KW-0411">Iron-sulfur</keyword>
<dbReference type="EMBL" id="CP036278">
    <property type="protein sequence ID" value="QDU56814.1"/>
    <property type="molecule type" value="Genomic_DNA"/>
</dbReference>
<dbReference type="GO" id="GO:0050660">
    <property type="term" value="F:flavin adenine dinucleotide binding"/>
    <property type="evidence" value="ECO:0007669"/>
    <property type="project" value="InterPro"/>
</dbReference>
<feature type="binding site" evidence="2">
    <location>
        <position position="223"/>
    </location>
    <ligand>
        <name>[2Fe-2S] cluster</name>
        <dbReference type="ChEBI" id="CHEBI:190135"/>
    </ligand>
</feature>
<keyword evidence="2" id="KW-0001">2Fe-2S</keyword>
<dbReference type="GO" id="GO:0016491">
    <property type="term" value="F:oxidoreductase activity"/>
    <property type="evidence" value="ECO:0007669"/>
    <property type="project" value="InterPro"/>
</dbReference>
<dbReference type="Gene3D" id="3.40.50.80">
    <property type="entry name" value="Nucleotide-binding domain of ferredoxin-NADP reductase (FNR) module"/>
    <property type="match status" value="1"/>
</dbReference>
<keyword evidence="1" id="KW-0285">Flavoprotein</keyword>
<dbReference type="InterPro" id="IPR017927">
    <property type="entry name" value="FAD-bd_FR_type"/>
</dbReference>
<accession>A0A518AQ07</accession>
<dbReference type="Pfam" id="PF10418">
    <property type="entry name" value="DHODB_Fe-S_bind"/>
    <property type="match status" value="1"/>
</dbReference>
<comment type="cofactor">
    <cofactor evidence="2">
        <name>[2Fe-2S] cluster</name>
        <dbReference type="ChEBI" id="CHEBI:190135"/>
    </cofactor>
    <text evidence="2">Binds 1 [2Fe-2S] cluster per subunit.</text>
</comment>
<dbReference type="GO" id="GO:0046872">
    <property type="term" value="F:metal ion binding"/>
    <property type="evidence" value="ECO:0007669"/>
    <property type="project" value="UniProtKB-KW"/>
</dbReference>
<dbReference type="PROSITE" id="PS51384">
    <property type="entry name" value="FAD_FR"/>
    <property type="match status" value="1"/>
</dbReference>
<dbReference type="InterPro" id="IPR012165">
    <property type="entry name" value="Cyt_c3_hydrogenase_gsu"/>
</dbReference>
<protein>
    <submittedName>
        <fullName evidence="4">Dihydroorotate dehydrogenase B (NAD(+)), electron transfer subunit</fullName>
    </submittedName>
</protein>
<dbReference type="PIRSF" id="PIRSF006816">
    <property type="entry name" value="Cyc3_hyd_g"/>
    <property type="match status" value="1"/>
</dbReference>
<keyword evidence="2" id="KW-0479">Metal-binding</keyword>
<feature type="binding site" evidence="2">
    <location>
        <position position="226"/>
    </location>
    <ligand>
        <name>[2Fe-2S] cluster</name>
        <dbReference type="ChEBI" id="CHEBI:190135"/>
    </ligand>
</feature>
<feature type="binding site" evidence="2">
    <location>
        <position position="238"/>
    </location>
    <ligand>
        <name>[2Fe-2S] cluster</name>
        <dbReference type="ChEBI" id="CHEBI:190135"/>
    </ligand>
</feature>
<evidence type="ECO:0000259" key="3">
    <source>
        <dbReference type="PROSITE" id="PS51384"/>
    </source>
</evidence>
<name>A0A518AQ07_9BACT</name>
<dbReference type="RefSeq" id="WP_145247561.1">
    <property type="nucleotide sequence ID" value="NZ_CP036278.1"/>
</dbReference>
<gene>
    <name evidence="4" type="primary">pyrK_2</name>
    <name evidence="4" type="ORF">Pan181_30260</name>
</gene>
<dbReference type="InterPro" id="IPR039261">
    <property type="entry name" value="FNR_nucleotide-bd"/>
</dbReference>
<dbReference type="Proteomes" id="UP000315750">
    <property type="component" value="Chromosome"/>
</dbReference>
<dbReference type="InterPro" id="IPR017938">
    <property type="entry name" value="Riboflavin_synthase-like_b-brl"/>
</dbReference>
<dbReference type="Gene3D" id="2.40.30.10">
    <property type="entry name" value="Translation factors"/>
    <property type="match status" value="1"/>
</dbReference>
<dbReference type="AlphaFoldDB" id="A0A518AQ07"/>
<dbReference type="InterPro" id="IPR019480">
    <property type="entry name" value="Dihydroorotate_DH_Fe-S-bd"/>
</dbReference>
<dbReference type="SUPFAM" id="SSF63380">
    <property type="entry name" value="Riboflavin synthase domain-like"/>
    <property type="match status" value="1"/>
</dbReference>
<dbReference type="PANTHER" id="PTHR43513">
    <property type="entry name" value="DIHYDROOROTATE DEHYDROGENASE B (NAD(+)), ELECTRON TRANSFER SUBUNIT"/>
    <property type="match status" value="1"/>
</dbReference>
<evidence type="ECO:0000256" key="2">
    <source>
        <dbReference type="PIRSR" id="PIRSR006816-2"/>
    </source>
</evidence>
<dbReference type="KEGG" id="amuc:Pan181_30260"/>
<dbReference type="GO" id="GO:0051537">
    <property type="term" value="F:2 iron, 2 sulfur cluster binding"/>
    <property type="evidence" value="ECO:0007669"/>
    <property type="project" value="UniProtKB-KW"/>
</dbReference>
<evidence type="ECO:0000313" key="4">
    <source>
        <dbReference type="EMBL" id="QDU56814.1"/>
    </source>
</evidence>
<comment type="cofactor">
    <cofactor evidence="1">
        <name>FAD</name>
        <dbReference type="ChEBI" id="CHEBI:57692"/>
    </cofactor>
    <text evidence="1">Binds 1 FAD per subunit.</text>
</comment>
<keyword evidence="1" id="KW-0274">FAD</keyword>
<dbReference type="NCBIfam" id="NF004862">
    <property type="entry name" value="PRK06222.1"/>
    <property type="match status" value="1"/>
</dbReference>
<dbReference type="PANTHER" id="PTHR43513:SF3">
    <property type="entry name" value="DIHYDROOROTATE DEHYDROGENASE B (NAD(+)), ELECTRON TRANSFER SUBUNIT-RELATED"/>
    <property type="match status" value="1"/>
</dbReference>
<dbReference type="OrthoDB" id="9778346at2"/>